<feature type="transmembrane region" description="Helical" evidence="7">
    <location>
        <begin position="168"/>
        <end position="188"/>
    </location>
</feature>
<dbReference type="InterPro" id="IPR002524">
    <property type="entry name" value="Cation_efflux"/>
</dbReference>
<accession>A0AAW5FAF8</accession>
<evidence type="ECO:0000256" key="1">
    <source>
        <dbReference type="ARBA" id="ARBA00004141"/>
    </source>
</evidence>
<feature type="domain" description="Cation efflux protein transmembrane" evidence="8">
    <location>
        <begin position="32"/>
        <end position="223"/>
    </location>
</feature>
<proteinExistence type="inferred from homology"/>
<dbReference type="Gene3D" id="3.30.70.1350">
    <property type="entry name" value="Cation efflux protein, cytoplasmic domain"/>
    <property type="match status" value="1"/>
</dbReference>
<dbReference type="FunFam" id="1.20.1510.10:FF:000006">
    <property type="entry name" value="Divalent cation efflux transporter"/>
    <property type="match status" value="1"/>
</dbReference>
<dbReference type="Pfam" id="PF01545">
    <property type="entry name" value="Cation_efflux"/>
    <property type="match status" value="1"/>
</dbReference>
<dbReference type="SUPFAM" id="SSF160240">
    <property type="entry name" value="Cation efflux protein cytoplasmic domain-like"/>
    <property type="match status" value="1"/>
</dbReference>
<dbReference type="InterPro" id="IPR058533">
    <property type="entry name" value="Cation_efflux_TM"/>
</dbReference>
<evidence type="ECO:0000313" key="10">
    <source>
        <dbReference type="EMBL" id="MCK0088878.1"/>
    </source>
</evidence>
<comment type="caution">
    <text evidence="10">The sequence shown here is derived from an EMBL/GenBank/DDBJ whole genome shotgun (WGS) entry which is preliminary data.</text>
</comment>
<organism evidence="10 11">
    <name type="scientific">Clostridium symbiosum</name>
    <name type="common">Bacteroides symbiosus</name>
    <dbReference type="NCBI Taxonomy" id="1512"/>
    <lineage>
        <taxon>Bacteria</taxon>
        <taxon>Bacillati</taxon>
        <taxon>Bacillota</taxon>
        <taxon>Clostridia</taxon>
        <taxon>Lachnospirales</taxon>
        <taxon>Lachnospiraceae</taxon>
        <taxon>Otoolea</taxon>
    </lineage>
</organism>
<dbReference type="EMBL" id="JAINVB010000002">
    <property type="protein sequence ID" value="MCK0088878.1"/>
    <property type="molecule type" value="Genomic_DNA"/>
</dbReference>
<feature type="transmembrane region" description="Helical" evidence="7">
    <location>
        <begin position="21"/>
        <end position="43"/>
    </location>
</feature>
<comment type="similarity">
    <text evidence="2">Belongs to the cation diffusion facilitator (CDF) transporter (TC 2.A.4) family.</text>
</comment>
<keyword evidence="6 7" id="KW-0472">Membrane</keyword>
<dbReference type="InterPro" id="IPR036837">
    <property type="entry name" value="Cation_efflux_CTD_sf"/>
</dbReference>
<dbReference type="GO" id="GO:0016020">
    <property type="term" value="C:membrane"/>
    <property type="evidence" value="ECO:0007669"/>
    <property type="project" value="UniProtKB-SubCell"/>
</dbReference>
<dbReference type="SUPFAM" id="SSF161111">
    <property type="entry name" value="Cation efflux protein transmembrane domain-like"/>
    <property type="match status" value="1"/>
</dbReference>
<dbReference type="RefSeq" id="WP_009297882.1">
    <property type="nucleotide sequence ID" value="NZ_BAABZD010000030.1"/>
</dbReference>
<keyword evidence="3" id="KW-0813">Transport</keyword>
<evidence type="ECO:0000313" key="11">
    <source>
        <dbReference type="Proteomes" id="UP001203136"/>
    </source>
</evidence>
<dbReference type="PANTHER" id="PTHR43840">
    <property type="entry name" value="MITOCHONDRIAL METAL TRANSPORTER 1-RELATED"/>
    <property type="match status" value="1"/>
</dbReference>
<keyword evidence="4 7" id="KW-0812">Transmembrane</keyword>
<dbReference type="Pfam" id="PF16916">
    <property type="entry name" value="ZT_dimer"/>
    <property type="match status" value="1"/>
</dbReference>
<gene>
    <name evidence="10" type="ORF">K5I21_24040</name>
</gene>
<comment type="subcellular location">
    <subcellularLocation>
        <location evidence="1">Membrane</location>
        <topology evidence="1">Multi-pass membrane protein</topology>
    </subcellularLocation>
</comment>
<dbReference type="InterPro" id="IPR027469">
    <property type="entry name" value="Cation_efflux_TMD_sf"/>
</dbReference>
<dbReference type="InterPro" id="IPR027470">
    <property type="entry name" value="Cation_efflux_CTD"/>
</dbReference>
<feature type="domain" description="Cation efflux protein cytoplasmic" evidence="9">
    <location>
        <begin position="227"/>
        <end position="303"/>
    </location>
</feature>
<evidence type="ECO:0000256" key="5">
    <source>
        <dbReference type="ARBA" id="ARBA00022989"/>
    </source>
</evidence>
<evidence type="ECO:0000256" key="4">
    <source>
        <dbReference type="ARBA" id="ARBA00022692"/>
    </source>
</evidence>
<evidence type="ECO:0000256" key="7">
    <source>
        <dbReference type="SAM" id="Phobius"/>
    </source>
</evidence>
<dbReference type="InterPro" id="IPR050291">
    <property type="entry name" value="CDF_Transporter"/>
</dbReference>
<dbReference type="GO" id="GO:0008324">
    <property type="term" value="F:monoatomic cation transmembrane transporter activity"/>
    <property type="evidence" value="ECO:0007669"/>
    <property type="project" value="InterPro"/>
</dbReference>
<evidence type="ECO:0000256" key="2">
    <source>
        <dbReference type="ARBA" id="ARBA00008114"/>
    </source>
</evidence>
<dbReference type="Gene3D" id="1.20.1510.10">
    <property type="entry name" value="Cation efflux protein transmembrane domain"/>
    <property type="match status" value="1"/>
</dbReference>
<evidence type="ECO:0000259" key="8">
    <source>
        <dbReference type="Pfam" id="PF01545"/>
    </source>
</evidence>
<protein>
    <submittedName>
        <fullName evidence="10">Cation diffusion facilitator family transporter</fullName>
    </submittedName>
</protein>
<dbReference type="Proteomes" id="UP001203136">
    <property type="component" value="Unassembled WGS sequence"/>
</dbReference>
<name>A0AAW5FAF8_CLOSY</name>
<dbReference type="PANTHER" id="PTHR43840:SF15">
    <property type="entry name" value="MITOCHONDRIAL METAL TRANSPORTER 1-RELATED"/>
    <property type="match status" value="1"/>
</dbReference>
<evidence type="ECO:0000256" key="6">
    <source>
        <dbReference type="ARBA" id="ARBA00023136"/>
    </source>
</evidence>
<sequence length="389" mass="42390">MIKFLIKRLIKNSDNVKDPAVRRMYGTLCSSVGIGLNICLFAGKYLAGVLSGSIAIMADAFNNLSDAGSSLITLIGFKFAGMKPDAEHPFGHGRIEYISGLAVSAAIILMGVELAKSSVSKIISPSPVDMSMMSIAILAVSVCVKLYMCSYNRFVGKQIDSAAMKATAIDSLSDAVATSVVLLAMLVLKFTGLNVDGWCGAMVALFILYAGYSAAKDTLSPLLGQPPEEELISQIRDITLSHQEIVGIHDLVVHDYGPGRLMISLHGEVPGDGNIFELHDVIDQAEKELKDKLGCDAVIHMDPIATDDEEVNITRRSVAELCKDIHEDLSIHDFRMVKGPTHTNLIFDVVIPFALKLSDKEVTDEIRKRISQKWDNYYAVIEVDHSYVL</sequence>
<feature type="transmembrane region" description="Helical" evidence="7">
    <location>
        <begin position="127"/>
        <end position="148"/>
    </location>
</feature>
<evidence type="ECO:0000259" key="9">
    <source>
        <dbReference type="Pfam" id="PF16916"/>
    </source>
</evidence>
<evidence type="ECO:0000256" key="3">
    <source>
        <dbReference type="ARBA" id="ARBA00022448"/>
    </source>
</evidence>
<keyword evidence="5 7" id="KW-1133">Transmembrane helix</keyword>
<dbReference type="NCBIfam" id="TIGR01297">
    <property type="entry name" value="CDF"/>
    <property type="match status" value="1"/>
</dbReference>
<reference evidence="10" key="1">
    <citation type="journal article" date="2022" name="Cell Host Microbe">
        <title>Colonization of the live biotherapeutic product VE303 and modulation of the microbiota and metabolites in healthy volunteers.</title>
        <authorList>
            <person name="Dsouza M."/>
            <person name="Menon R."/>
            <person name="Crossette E."/>
            <person name="Bhattarai S.K."/>
            <person name="Schneider J."/>
            <person name="Kim Y.G."/>
            <person name="Reddy S."/>
            <person name="Caballero S."/>
            <person name="Felix C."/>
            <person name="Cornacchione L."/>
            <person name="Hendrickson J."/>
            <person name="Watson A.R."/>
            <person name="Minot S.S."/>
            <person name="Greenfield N."/>
            <person name="Schopf L."/>
            <person name="Szabady R."/>
            <person name="Patarroyo J."/>
            <person name="Smith W."/>
            <person name="Harrison P."/>
            <person name="Kuijper E.J."/>
            <person name="Kelly C.P."/>
            <person name="Olle B."/>
            <person name="Bobilev D."/>
            <person name="Silber J.L."/>
            <person name="Bucci V."/>
            <person name="Roberts B."/>
            <person name="Faith J."/>
            <person name="Norman J.M."/>
        </authorList>
    </citation>
    <scope>NUCLEOTIDE SEQUENCE</scope>
    <source>
        <strain evidence="10">VE303-04</strain>
    </source>
</reference>
<dbReference type="GeneID" id="57968152"/>
<dbReference type="AlphaFoldDB" id="A0AAW5FAF8"/>